<organism evidence="2 3">
    <name type="scientific">Pristionchus fissidentatus</name>
    <dbReference type="NCBI Taxonomy" id="1538716"/>
    <lineage>
        <taxon>Eukaryota</taxon>
        <taxon>Metazoa</taxon>
        <taxon>Ecdysozoa</taxon>
        <taxon>Nematoda</taxon>
        <taxon>Chromadorea</taxon>
        <taxon>Rhabditida</taxon>
        <taxon>Rhabditina</taxon>
        <taxon>Diplogasteromorpha</taxon>
        <taxon>Diplogasteroidea</taxon>
        <taxon>Neodiplogasteridae</taxon>
        <taxon>Pristionchus</taxon>
    </lineage>
</organism>
<sequence length="125" mass="12912">SIASSMTTLRGAAPSVPNGVAQALACPQSVTPSSVDPRAFMTAQYAQQCATANGTFHHQAVAYYGYHQQMISAQSAPSSSILHPSSAPLQHPQLVQSLPGSGYFPQQGGLPQMASCSSRAAGPIR</sequence>
<keyword evidence="3" id="KW-1185">Reference proteome</keyword>
<accession>A0AAV5VNU1</accession>
<feature type="non-terminal residue" evidence="2">
    <location>
        <position position="1"/>
    </location>
</feature>
<evidence type="ECO:0000313" key="3">
    <source>
        <dbReference type="Proteomes" id="UP001432322"/>
    </source>
</evidence>
<feature type="compositionally biased region" description="Low complexity" evidence="1">
    <location>
        <begin position="75"/>
        <end position="89"/>
    </location>
</feature>
<evidence type="ECO:0000313" key="2">
    <source>
        <dbReference type="EMBL" id="GMT21101.1"/>
    </source>
</evidence>
<dbReference type="AlphaFoldDB" id="A0AAV5VNU1"/>
<feature type="non-terminal residue" evidence="2">
    <location>
        <position position="125"/>
    </location>
</feature>
<evidence type="ECO:0008006" key="4">
    <source>
        <dbReference type="Google" id="ProtNLM"/>
    </source>
</evidence>
<dbReference type="Proteomes" id="UP001432322">
    <property type="component" value="Unassembled WGS sequence"/>
</dbReference>
<name>A0AAV5VNU1_9BILA</name>
<gene>
    <name evidence="2" type="ORF">PFISCL1PPCAC_12398</name>
</gene>
<evidence type="ECO:0000256" key="1">
    <source>
        <dbReference type="SAM" id="MobiDB-lite"/>
    </source>
</evidence>
<reference evidence="2" key="1">
    <citation type="submission" date="2023-10" db="EMBL/GenBank/DDBJ databases">
        <title>Genome assembly of Pristionchus species.</title>
        <authorList>
            <person name="Yoshida K."/>
            <person name="Sommer R.J."/>
        </authorList>
    </citation>
    <scope>NUCLEOTIDE SEQUENCE</scope>
    <source>
        <strain evidence="2">RS5133</strain>
    </source>
</reference>
<comment type="caution">
    <text evidence="2">The sequence shown here is derived from an EMBL/GenBank/DDBJ whole genome shotgun (WGS) entry which is preliminary data.</text>
</comment>
<dbReference type="EMBL" id="BTSY01000003">
    <property type="protein sequence ID" value="GMT21101.1"/>
    <property type="molecule type" value="Genomic_DNA"/>
</dbReference>
<proteinExistence type="predicted"/>
<protein>
    <recommendedName>
        <fullName evidence="4">G protein pathway suppressor 2</fullName>
    </recommendedName>
</protein>
<feature type="region of interest" description="Disordered" evidence="1">
    <location>
        <begin position="75"/>
        <end position="125"/>
    </location>
</feature>